<evidence type="ECO:0000313" key="5">
    <source>
        <dbReference type="Proteomes" id="UP000230233"/>
    </source>
</evidence>
<evidence type="ECO:0000256" key="2">
    <source>
        <dbReference type="SAM" id="SignalP"/>
    </source>
</evidence>
<keyword evidence="2" id="KW-0732">Signal</keyword>
<feature type="domain" description="EB" evidence="3">
    <location>
        <begin position="173"/>
        <end position="210"/>
    </location>
</feature>
<dbReference type="Proteomes" id="UP000230233">
    <property type="component" value="Chromosome X"/>
</dbReference>
<dbReference type="OrthoDB" id="5859496at2759"/>
<protein>
    <recommendedName>
        <fullName evidence="3">EB domain-containing protein</fullName>
    </recommendedName>
</protein>
<sequence length="391" mass="41066">MKQYCCLVLIGLVALTNAASVRRAKRQFGVVPLYSSCNEYLTCAAPAVCAAGTCQCAQAYQPSGTQCVPSAAPAAAVNGVYQVPAGVAPATFRTVYTDALTAVRPVYQPVVYYPQVVRTPVLCALPPCHEVPAPVPTVPATTPIAPTNPTELPTPAPETTTTPRRLFDSPSIAYPGDYCELPTTVCVGGSFCENNVCVCRQGEIIQNQQCVPVVTTTTTTTTEVPTTEAPTTTTTEATTTTTTTEPTTTPTTTTTTTTTPPPTTTSTTTTTTTTTEAPTTTTELVTTTTTATTEAPTTTFTTTTTTQPPSTTVFVPTVTPSREEPGCTPYNCACNPMGCGQGQIVRINFVIPGQQCNSNNQCLAGSYCSSGTCRCANSFEQRGTMCIRRRK</sequence>
<feature type="region of interest" description="Disordered" evidence="1">
    <location>
        <begin position="144"/>
        <end position="168"/>
    </location>
</feature>
<feature type="region of interest" description="Disordered" evidence="1">
    <location>
        <begin position="221"/>
        <end position="290"/>
    </location>
</feature>
<name>A0A2G5SWP0_9PELO</name>
<proteinExistence type="predicted"/>
<dbReference type="EMBL" id="PDUG01000006">
    <property type="protein sequence ID" value="PIC19329.1"/>
    <property type="molecule type" value="Genomic_DNA"/>
</dbReference>
<gene>
    <name evidence="4" type="primary">Cni-C54D2.1</name>
    <name evidence="4" type="synonym">Cnig_chr_X.g24917</name>
    <name evidence="4" type="ORF">B9Z55_024917</name>
</gene>
<dbReference type="STRING" id="1611254.A0A2G5SWP0"/>
<evidence type="ECO:0000256" key="1">
    <source>
        <dbReference type="SAM" id="MobiDB-lite"/>
    </source>
</evidence>
<organism evidence="4 5">
    <name type="scientific">Caenorhabditis nigoni</name>
    <dbReference type="NCBI Taxonomy" id="1611254"/>
    <lineage>
        <taxon>Eukaryota</taxon>
        <taxon>Metazoa</taxon>
        <taxon>Ecdysozoa</taxon>
        <taxon>Nematoda</taxon>
        <taxon>Chromadorea</taxon>
        <taxon>Rhabditida</taxon>
        <taxon>Rhabditina</taxon>
        <taxon>Rhabditomorpha</taxon>
        <taxon>Rhabditoidea</taxon>
        <taxon>Rhabditidae</taxon>
        <taxon>Peloderinae</taxon>
        <taxon>Caenorhabditis</taxon>
    </lineage>
</organism>
<feature type="signal peptide" evidence="2">
    <location>
        <begin position="1"/>
        <end position="18"/>
    </location>
</feature>
<dbReference type="Pfam" id="PF01683">
    <property type="entry name" value="EB"/>
    <property type="match status" value="1"/>
</dbReference>
<dbReference type="InterPro" id="IPR006149">
    <property type="entry name" value="EB_dom"/>
</dbReference>
<evidence type="ECO:0000259" key="3">
    <source>
        <dbReference type="Pfam" id="PF01683"/>
    </source>
</evidence>
<accession>A0A2G5SWP0</accession>
<evidence type="ECO:0000313" key="4">
    <source>
        <dbReference type="EMBL" id="PIC19329.1"/>
    </source>
</evidence>
<keyword evidence="5" id="KW-1185">Reference proteome</keyword>
<reference evidence="5" key="1">
    <citation type="submission" date="2017-10" db="EMBL/GenBank/DDBJ databases">
        <title>Rapid genome shrinkage in a self-fertile nematode reveals novel sperm competition proteins.</title>
        <authorList>
            <person name="Yin D."/>
            <person name="Schwarz E.M."/>
            <person name="Thomas C.G."/>
            <person name="Felde R.L."/>
            <person name="Korf I.F."/>
            <person name="Cutter A.D."/>
            <person name="Schartner C.M."/>
            <person name="Ralston E.J."/>
            <person name="Meyer B.J."/>
            <person name="Haag E.S."/>
        </authorList>
    </citation>
    <scope>NUCLEOTIDE SEQUENCE [LARGE SCALE GENOMIC DNA]</scope>
    <source>
        <strain evidence="5">JU1422</strain>
    </source>
</reference>
<feature type="compositionally biased region" description="Low complexity" evidence="1">
    <location>
        <begin position="144"/>
        <end position="164"/>
    </location>
</feature>
<dbReference type="AlphaFoldDB" id="A0A2G5SWP0"/>
<feature type="chain" id="PRO_5013781277" description="EB domain-containing protein" evidence="2">
    <location>
        <begin position="19"/>
        <end position="391"/>
    </location>
</feature>
<comment type="caution">
    <text evidence="4">The sequence shown here is derived from an EMBL/GenBank/DDBJ whole genome shotgun (WGS) entry which is preliminary data.</text>
</comment>